<dbReference type="SUPFAM" id="SSF56047">
    <property type="entry name" value="Ribosomal protein S8"/>
    <property type="match status" value="1"/>
</dbReference>
<evidence type="ECO:0000313" key="11">
    <source>
        <dbReference type="Proteomes" id="UP000029640"/>
    </source>
</evidence>
<proteinExistence type="inferred from homology"/>
<organism evidence="10 11">
    <name type="scientific">Pseudohaliea rubra DSM 19751</name>
    <dbReference type="NCBI Taxonomy" id="1265313"/>
    <lineage>
        <taxon>Bacteria</taxon>
        <taxon>Pseudomonadati</taxon>
        <taxon>Pseudomonadota</taxon>
        <taxon>Gammaproteobacteria</taxon>
        <taxon>Cellvibrionales</taxon>
        <taxon>Halieaceae</taxon>
        <taxon>Pseudohaliea</taxon>
    </lineage>
</organism>
<name>A0A095VNH9_9GAMM</name>
<evidence type="ECO:0000256" key="5">
    <source>
        <dbReference type="ARBA" id="ARBA00023274"/>
    </source>
</evidence>
<evidence type="ECO:0000256" key="4">
    <source>
        <dbReference type="ARBA" id="ARBA00022980"/>
    </source>
</evidence>
<dbReference type="FunFam" id="3.30.1490.10:FF:000001">
    <property type="entry name" value="30S ribosomal protein S8"/>
    <property type="match status" value="1"/>
</dbReference>
<dbReference type="NCBIfam" id="NF001109">
    <property type="entry name" value="PRK00136.1"/>
    <property type="match status" value="1"/>
</dbReference>
<dbReference type="InterPro" id="IPR000630">
    <property type="entry name" value="Ribosomal_uS8"/>
</dbReference>
<keyword evidence="3 8" id="KW-0694">RNA-binding</keyword>
<dbReference type="HOGENOM" id="CLU_098428_0_0_6"/>
<keyword evidence="2 8" id="KW-0699">rRNA-binding</keyword>
<dbReference type="Proteomes" id="UP000029640">
    <property type="component" value="Unassembled WGS sequence"/>
</dbReference>
<reference evidence="10 11" key="1">
    <citation type="journal article" date="2014" name="Genome Announc.">
        <title>Genome Sequence of Gammaproteobacterial Pseudohaliea rubra Type Strain DSM 19751, Isolated from Coastal Seawater of the Mediterranean Sea.</title>
        <authorList>
            <person name="Spring S."/>
            <person name="Fiebig A."/>
            <person name="Riedel T."/>
            <person name="Goker M."/>
            <person name="Klenk H.P."/>
        </authorList>
    </citation>
    <scope>NUCLEOTIDE SEQUENCE [LARGE SCALE GENOMIC DNA]</scope>
    <source>
        <strain evidence="10 11">DSM 19751</strain>
    </source>
</reference>
<dbReference type="OrthoDB" id="9802617at2"/>
<dbReference type="FunFam" id="3.30.1370.30:FF:000002">
    <property type="entry name" value="30S ribosomal protein S8"/>
    <property type="match status" value="1"/>
</dbReference>
<dbReference type="Gene3D" id="3.30.1490.10">
    <property type="match status" value="1"/>
</dbReference>
<dbReference type="eggNOG" id="COG0096">
    <property type="taxonomic scope" value="Bacteria"/>
</dbReference>
<dbReference type="GO" id="GO:1990904">
    <property type="term" value="C:ribonucleoprotein complex"/>
    <property type="evidence" value="ECO:0007669"/>
    <property type="project" value="UniProtKB-KW"/>
</dbReference>
<dbReference type="EMBL" id="AUVB01000079">
    <property type="protein sequence ID" value="KGE02940.1"/>
    <property type="molecule type" value="Genomic_DNA"/>
</dbReference>
<dbReference type="RefSeq" id="WP_035516942.1">
    <property type="nucleotide sequence ID" value="NZ_KN234772.1"/>
</dbReference>
<dbReference type="STRING" id="1265313.HRUBRA_02476"/>
<comment type="similarity">
    <text evidence="1 8 9">Belongs to the universal ribosomal protein uS8 family.</text>
</comment>
<keyword evidence="4 8" id="KW-0689">Ribosomal protein</keyword>
<evidence type="ECO:0000313" key="10">
    <source>
        <dbReference type="EMBL" id="KGE02940.1"/>
    </source>
</evidence>
<dbReference type="GO" id="GO:0003735">
    <property type="term" value="F:structural constituent of ribosome"/>
    <property type="evidence" value="ECO:0007669"/>
    <property type="project" value="InterPro"/>
</dbReference>
<evidence type="ECO:0000256" key="3">
    <source>
        <dbReference type="ARBA" id="ARBA00022884"/>
    </source>
</evidence>
<accession>A0A095VNH9</accession>
<dbReference type="GO" id="GO:0005737">
    <property type="term" value="C:cytoplasm"/>
    <property type="evidence" value="ECO:0007669"/>
    <property type="project" value="UniProtKB-ARBA"/>
</dbReference>
<evidence type="ECO:0000256" key="2">
    <source>
        <dbReference type="ARBA" id="ARBA00022730"/>
    </source>
</evidence>
<dbReference type="AlphaFoldDB" id="A0A095VNH9"/>
<protein>
    <recommendedName>
        <fullName evidence="6 8">Small ribosomal subunit protein uS8</fullName>
    </recommendedName>
</protein>
<dbReference type="PROSITE" id="PS00053">
    <property type="entry name" value="RIBOSOMAL_S8"/>
    <property type="match status" value="1"/>
</dbReference>
<dbReference type="HAMAP" id="MF_01302_B">
    <property type="entry name" value="Ribosomal_uS8_B"/>
    <property type="match status" value="1"/>
</dbReference>
<dbReference type="Pfam" id="PF00410">
    <property type="entry name" value="Ribosomal_S8"/>
    <property type="match status" value="1"/>
</dbReference>
<evidence type="ECO:0000256" key="9">
    <source>
        <dbReference type="RuleBase" id="RU003660"/>
    </source>
</evidence>
<dbReference type="Gene3D" id="3.30.1370.30">
    <property type="match status" value="1"/>
</dbReference>
<evidence type="ECO:0000256" key="8">
    <source>
        <dbReference type="HAMAP-Rule" id="MF_01302"/>
    </source>
</evidence>
<dbReference type="PATRIC" id="fig|1265313.6.peg.2444"/>
<sequence>MSMQDPLSDMLTRIRNAQMAGKTSVDMPGSKLKAAVAKVLEDEGYIEGSESRVEDGKSRLALRLKYFQGKPVIAEIDRVSRPGLRSYSGKDGLPSVRGGLGIAIVSTSRGVMTDRAARAAGVGGEVLCTVF</sequence>
<comment type="caution">
    <text evidence="10">The sequence shown here is derived from an EMBL/GenBank/DDBJ whole genome shotgun (WGS) entry which is preliminary data.</text>
</comment>
<dbReference type="GO" id="GO:0019843">
    <property type="term" value="F:rRNA binding"/>
    <property type="evidence" value="ECO:0007669"/>
    <property type="project" value="UniProtKB-UniRule"/>
</dbReference>
<dbReference type="InterPro" id="IPR047863">
    <property type="entry name" value="Ribosomal_uS8_CS"/>
</dbReference>
<evidence type="ECO:0000256" key="6">
    <source>
        <dbReference type="ARBA" id="ARBA00035258"/>
    </source>
</evidence>
<dbReference type="InterPro" id="IPR035987">
    <property type="entry name" value="Ribosomal_uS8_sf"/>
</dbReference>
<keyword evidence="5 8" id="KW-0687">Ribonucleoprotein</keyword>
<gene>
    <name evidence="8" type="primary">rpsH</name>
    <name evidence="10" type="ORF">HRUBRA_02476</name>
</gene>
<comment type="function">
    <text evidence="8">One of the primary rRNA binding proteins, it binds directly to 16S rRNA central domain where it helps coordinate assembly of the platform of the 30S subunit.</text>
</comment>
<dbReference type="GO" id="GO:0005840">
    <property type="term" value="C:ribosome"/>
    <property type="evidence" value="ECO:0007669"/>
    <property type="project" value="UniProtKB-KW"/>
</dbReference>
<comment type="subunit">
    <text evidence="7 8">Part of the 30S ribosomal subunit. Contacts proteins S5 and S12.</text>
</comment>
<evidence type="ECO:0000256" key="1">
    <source>
        <dbReference type="ARBA" id="ARBA00006471"/>
    </source>
</evidence>
<keyword evidence="11" id="KW-1185">Reference proteome</keyword>
<dbReference type="PANTHER" id="PTHR11758">
    <property type="entry name" value="40S RIBOSOMAL PROTEIN S15A"/>
    <property type="match status" value="1"/>
</dbReference>
<dbReference type="GO" id="GO:0006412">
    <property type="term" value="P:translation"/>
    <property type="evidence" value="ECO:0007669"/>
    <property type="project" value="UniProtKB-UniRule"/>
</dbReference>
<evidence type="ECO:0000256" key="7">
    <source>
        <dbReference type="ARBA" id="ARBA00046740"/>
    </source>
</evidence>